<dbReference type="SUPFAM" id="SSF88723">
    <property type="entry name" value="PIN domain-like"/>
    <property type="match status" value="1"/>
</dbReference>
<dbReference type="AlphaFoldDB" id="A0A424YV10"/>
<reference evidence="2 3" key="1">
    <citation type="submission" date="2018-08" db="EMBL/GenBank/DDBJ databases">
        <title>The metabolism and importance of syntrophic acetate oxidation coupled to methane or sulfide production in haloalkaline environments.</title>
        <authorList>
            <person name="Timmers P.H.A."/>
            <person name="Vavourakis C.D."/>
            <person name="Sorokin D.Y."/>
            <person name="Sinninghe Damste J.S."/>
            <person name="Muyzer G."/>
            <person name="Stams A.J.M."/>
            <person name="Plugge C.M."/>
        </authorList>
    </citation>
    <scope>NUCLEOTIDE SEQUENCE [LARGE SCALE GENOMIC DNA]</scope>
    <source>
        <strain evidence="2">MSAO_Arc3</strain>
    </source>
</reference>
<organism evidence="2 3">
    <name type="scientific">Methanosalsum natronophilum</name>
    <dbReference type="NCBI Taxonomy" id="768733"/>
    <lineage>
        <taxon>Archaea</taxon>
        <taxon>Methanobacteriati</taxon>
        <taxon>Methanobacteriota</taxon>
        <taxon>Stenosarchaea group</taxon>
        <taxon>Methanomicrobia</taxon>
        <taxon>Methanosarcinales</taxon>
        <taxon>Methanosarcinaceae</taxon>
        <taxon>Methanosalsum</taxon>
    </lineage>
</organism>
<comment type="caution">
    <text evidence="2">The sequence shown here is derived from an EMBL/GenBank/DDBJ whole genome shotgun (WGS) entry which is preliminary data.</text>
</comment>
<dbReference type="Gene3D" id="3.40.50.1010">
    <property type="entry name" value="5'-nuclease"/>
    <property type="match status" value="1"/>
</dbReference>
<feature type="non-terminal residue" evidence="2">
    <location>
        <position position="70"/>
    </location>
</feature>
<evidence type="ECO:0000313" key="3">
    <source>
        <dbReference type="Proteomes" id="UP000284763"/>
    </source>
</evidence>
<sequence length="70" mass="7946">MKEKMKIVPDTSVIIDGRISERIINGEYKNTEIYIPEAVIAELESQANKGIEIGFRGLDELKEIRKLADI</sequence>
<protein>
    <submittedName>
        <fullName evidence="2">ATPase</fullName>
    </submittedName>
</protein>
<feature type="domain" description="PIN" evidence="1">
    <location>
        <begin position="7"/>
        <end position="66"/>
    </location>
</feature>
<proteinExistence type="predicted"/>
<name>A0A424YV10_9EURY</name>
<evidence type="ECO:0000313" key="2">
    <source>
        <dbReference type="EMBL" id="RQD82950.1"/>
    </source>
</evidence>
<evidence type="ECO:0000259" key="1">
    <source>
        <dbReference type="Pfam" id="PF01850"/>
    </source>
</evidence>
<dbReference type="Pfam" id="PF01850">
    <property type="entry name" value="PIN"/>
    <property type="match status" value="1"/>
</dbReference>
<dbReference type="InterPro" id="IPR002716">
    <property type="entry name" value="PIN_dom"/>
</dbReference>
<dbReference type="EMBL" id="QZAB01000418">
    <property type="protein sequence ID" value="RQD82950.1"/>
    <property type="molecule type" value="Genomic_DNA"/>
</dbReference>
<dbReference type="Proteomes" id="UP000284763">
    <property type="component" value="Unassembled WGS sequence"/>
</dbReference>
<accession>A0A424YV10</accession>
<gene>
    <name evidence="2" type="ORF">D5R95_06575</name>
</gene>
<dbReference type="InterPro" id="IPR029060">
    <property type="entry name" value="PIN-like_dom_sf"/>
</dbReference>